<organism evidence="3 4">
    <name type="scientific">Herminiimonas glaciei</name>
    <dbReference type="NCBI Taxonomy" id="523788"/>
    <lineage>
        <taxon>Bacteria</taxon>
        <taxon>Pseudomonadati</taxon>
        <taxon>Pseudomonadota</taxon>
        <taxon>Betaproteobacteria</taxon>
        <taxon>Burkholderiales</taxon>
        <taxon>Oxalobacteraceae</taxon>
        <taxon>Herminiimonas</taxon>
    </lineage>
</organism>
<dbReference type="Gene3D" id="3.40.50.10610">
    <property type="entry name" value="ABC-type transport auxiliary lipoprotein component"/>
    <property type="match status" value="1"/>
</dbReference>
<feature type="chain" id="PRO_5045732386" evidence="1">
    <location>
        <begin position="29"/>
        <end position="203"/>
    </location>
</feature>
<evidence type="ECO:0000256" key="1">
    <source>
        <dbReference type="SAM" id="SignalP"/>
    </source>
</evidence>
<name>A0ABW2IE13_9BURK</name>
<accession>A0ABW2IE13</accession>
<dbReference type="RefSeq" id="WP_382272549.1">
    <property type="nucleotide sequence ID" value="NZ_JBHTBU010000002.1"/>
</dbReference>
<protein>
    <submittedName>
        <fullName evidence="3">ABC-type transport auxiliary lipoprotein family protein</fullName>
    </submittedName>
</protein>
<evidence type="ECO:0000313" key="4">
    <source>
        <dbReference type="Proteomes" id="UP001596542"/>
    </source>
</evidence>
<dbReference type="PROSITE" id="PS51257">
    <property type="entry name" value="PROKAR_LIPOPROTEIN"/>
    <property type="match status" value="1"/>
</dbReference>
<dbReference type="SUPFAM" id="SSF159594">
    <property type="entry name" value="XCC0632-like"/>
    <property type="match status" value="1"/>
</dbReference>
<evidence type="ECO:0000259" key="2">
    <source>
        <dbReference type="Pfam" id="PF03886"/>
    </source>
</evidence>
<proteinExistence type="predicted"/>
<comment type="caution">
    <text evidence="3">The sequence shown here is derived from an EMBL/GenBank/DDBJ whole genome shotgun (WGS) entry which is preliminary data.</text>
</comment>
<keyword evidence="4" id="KW-1185">Reference proteome</keyword>
<dbReference type="Pfam" id="PF03886">
    <property type="entry name" value="ABC_trans_aux"/>
    <property type="match status" value="1"/>
</dbReference>
<evidence type="ECO:0000313" key="3">
    <source>
        <dbReference type="EMBL" id="MFC7289222.1"/>
    </source>
</evidence>
<dbReference type="EMBL" id="JBHTBU010000002">
    <property type="protein sequence ID" value="MFC7289222.1"/>
    <property type="molecule type" value="Genomic_DNA"/>
</dbReference>
<feature type="domain" description="ABC-type transport auxiliary lipoprotein component" evidence="2">
    <location>
        <begin position="32"/>
        <end position="193"/>
    </location>
</feature>
<keyword evidence="1" id="KW-0732">Signal</keyword>
<dbReference type="InterPro" id="IPR005586">
    <property type="entry name" value="ABC_trans_aux"/>
</dbReference>
<feature type="signal peptide" evidence="1">
    <location>
        <begin position="1"/>
        <end position="28"/>
    </location>
</feature>
<sequence length="203" mass="21636">MKLTRRLLITLALAGSALLAGCAGNAPALTLYDLGPLQAQKPDTAVNNLPALSIAEVAAPSWLDTQMMFYRLNYANSQQPRPYAGSQWAMPPAQLLEQRLKARLSQAGGIVVPADNGAANLPILRIEVDDFSQSFDSAQHSTIHIAMRASLFDGRNLRAQKMFSRQLPTVSADAPGGAAALATASDAIINEIAVWLSTVPTKK</sequence>
<reference evidence="4" key="1">
    <citation type="journal article" date="2019" name="Int. J. Syst. Evol. Microbiol.">
        <title>The Global Catalogue of Microorganisms (GCM) 10K type strain sequencing project: providing services to taxonomists for standard genome sequencing and annotation.</title>
        <authorList>
            <consortium name="The Broad Institute Genomics Platform"/>
            <consortium name="The Broad Institute Genome Sequencing Center for Infectious Disease"/>
            <person name="Wu L."/>
            <person name="Ma J."/>
        </authorList>
    </citation>
    <scope>NUCLEOTIDE SEQUENCE [LARGE SCALE GENOMIC DNA]</scope>
    <source>
        <strain evidence="4">KACC 12508</strain>
    </source>
</reference>
<gene>
    <name evidence="3" type="ORF">ACFQPC_14330</name>
</gene>
<dbReference type="Proteomes" id="UP001596542">
    <property type="component" value="Unassembled WGS sequence"/>
</dbReference>
<keyword evidence="3" id="KW-0449">Lipoprotein</keyword>